<feature type="domain" description="C2" evidence="1">
    <location>
        <begin position="21"/>
        <end position="140"/>
    </location>
</feature>
<gene>
    <name evidence="2" type="ORF">PNOK_0042000</name>
</gene>
<dbReference type="OrthoDB" id="73919at2759"/>
<dbReference type="SMART" id="SM00239">
    <property type="entry name" value="C2"/>
    <property type="match status" value="1"/>
</dbReference>
<name>A0A286UV25_9AGAM</name>
<dbReference type="GO" id="GO:0010628">
    <property type="term" value="P:positive regulation of gene expression"/>
    <property type="evidence" value="ECO:0007669"/>
    <property type="project" value="TreeGrafter"/>
</dbReference>
<dbReference type="SUPFAM" id="SSF49562">
    <property type="entry name" value="C2 domain (Calcium/lipid-binding domain, CaLB)"/>
    <property type="match status" value="1"/>
</dbReference>
<sequence>MSRIIGHFSGAAGRAHEEARSIAERAKTFAEGKMLDRKYIDIQFHFIGASGLPKMDLVGAADPYFVAKLDDKITFVSTVQPNTLAPVWNESWNVKNVPEDAVLKVDVLDKDEGSVHDDFIGSFTTSISPGAKEVEIVSTIRKVVRGSFWMNITTSPSDPLKPRTPRYLFDGPIRYSRHFSPTIGRLTNLNDERLYSTWKIHIKGVPLFFRDEYQHWNTKYKAAQTIFGYGPTSVAVRSSIQAGHRLLYARSTRNGFGTISSHEDMMSLLRGSGRGNSGINSNVGGVGGGTGINASGSSNNSSNLLSPTSTLTFQQQQQQLPSQRIKPAVYTYIIASGDDTLRFSETGAAFFVDFASKHALHANCAETVRYSGEFHPRPAGGWQNFDDSTPDDGTQWELVFDNNSGTYSPDAMLLPDLKALLEYNFPGFKVFTMDFKDPELTESREACREYALRNRGIRQHELQPHATEGEETLLQHAAAHTPVVEKPEEQPPLGEALEDEYNHLVHS</sequence>
<protein>
    <submittedName>
        <fullName evidence="2">C2 domain-containing</fullName>
    </submittedName>
</protein>
<evidence type="ECO:0000313" key="2">
    <source>
        <dbReference type="EMBL" id="PAV23352.1"/>
    </source>
</evidence>
<dbReference type="InterPro" id="IPR035892">
    <property type="entry name" value="C2_domain_sf"/>
</dbReference>
<evidence type="ECO:0000313" key="3">
    <source>
        <dbReference type="Proteomes" id="UP000217199"/>
    </source>
</evidence>
<dbReference type="CDD" id="cd00030">
    <property type="entry name" value="C2"/>
    <property type="match status" value="1"/>
</dbReference>
<reference evidence="2 3" key="1">
    <citation type="journal article" date="2017" name="Mol. Ecol.">
        <title>Comparative and population genomic landscape of Phellinus noxius: A hypervariable fungus causing root rot in trees.</title>
        <authorList>
            <person name="Chung C.L."/>
            <person name="Lee T.J."/>
            <person name="Akiba M."/>
            <person name="Lee H.H."/>
            <person name="Kuo T.H."/>
            <person name="Liu D."/>
            <person name="Ke H.M."/>
            <person name="Yokoi T."/>
            <person name="Roa M.B."/>
            <person name="Lu M.J."/>
            <person name="Chang Y.Y."/>
            <person name="Ann P.J."/>
            <person name="Tsai J.N."/>
            <person name="Chen C.Y."/>
            <person name="Tzean S.S."/>
            <person name="Ota Y."/>
            <person name="Hattori T."/>
            <person name="Sahashi N."/>
            <person name="Liou R.F."/>
            <person name="Kikuchi T."/>
            <person name="Tsai I.J."/>
        </authorList>
    </citation>
    <scope>NUCLEOTIDE SEQUENCE [LARGE SCALE GENOMIC DNA]</scope>
    <source>
        <strain evidence="2 3">FFPRI411160</strain>
    </source>
</reference>
<dbReference type="STRING" id="2282107.A0A286UV25"/>
<dbReference type="InParanoid" id="A0A286UV25"/>
<dbReference type="EMBL" id="NBII01000001">
    <property type="protein sequence ID" value="PAV23352.1"/>
    <property type="molecule type" value="Genomic_DNA"/>
</dbReference>
<proteinExistence type="predicted"/>
<dbReference type="PANTHER" id="PTHR47800:SF5">
    <property type="entry name" value="FER-1-LIKE PROTEIN 6"/>
    <property type="match status" value="1"/>
</dbReference>
<accession>A0A286UV25</accession>
<dbReference type="InterPro" id="IPR000008">
    <property type="entry name" value="C2_dom"/>
</dbReference>
<keyword evidence="3" id="KW-1185">Reference proteome</keyword>
<dbReference type="PROSITE" id="PS50004">
    <property type="entry name" value="C2"/>
    <property type="match status" value="1"/>
</dbReference>
<dbReference type="PANTHER" id="PTHR47800">
    <property type="entry name" value="C2 DOMAIN-CONTAINING PROTEIN"/>
    <property type="match status" value="1"/>
</dbReference>
<comment type="caution">
    <text evidence="2">The sequence shown here is derived from an EMBL/GenBank/DDBJ whole genome shotgun (WGS) entry which is preliminary data.</text>
</comment>
<dbReference type="Pfam" id="PF00168">
    <property type="entry name" value="C2"/>
    <property type="match status" value="1"/>
</dbReference>
<dbReference type="Proteomes" id="UP000217199">
    <property type="component" value="Unassembled WGS sequence"/>
</dbReference>
<organism evidence="2 3">
    <name type="scientific">Pyrrhoderma noxium</name>
    <dbReference type="NCBI Taxonomy" id="2282107"/>
    <lineage>
        <taxon>Eukaryota</taxon>
        <taxon>Fungi</taxon>
        <taxon>Dikarya</taxon>
        <taxon>Basidiomycota</taxon>
        <taxon>Agaricomycotina</taxon>
        <taxon>Agaricomycetes</taxon>
        <taxon>Hymenochaetales</taxon>
        <taxon>Hymenochaetaceae</taxon>
        <taxon>Pyrrhoderma</taxon>
    </lineage>
</organism>
<evidence type="ECO:0000259" key="1">
    <source>
        <dbReference type="PROSITE" id="PS50004"/>
    </source>
</evidence>
<dbReference type="Gene3D" id="2.60.40.150">
    <property type="entry name" value="C2 domain"/>
    <property type="match status" value="1"/>
</dbReference>
<dbReference type="AlphaFoldDB" id="A0A286UV25"/>